<dbReference type="InterPro" id="IPR020287">
    <property type="entry name" value="Tail_sheath_C"/>
</dbReference>
<accession>A0A7V8UDY3</accession>
<name>A0A7V8UDY3_9PSED</name>
<evidence type="ECO:0000256" key="1">
    <source>
        <dbReference type="ARBA" id="ARBA00008005"/>
    </source>
</evidence>
<evidence type="ECO:0000313" key="4">
    <source>
        <dbReference type="EMBL" id="MBA1379793.1"/>
    </source>
</evidence>
<comment type="similarity">
    <text evidence="1">Belongs to the myoviridae tail sheath protein family.</text>
</comment>
<dbReference type="RefSeq" id="WP_181289226.1">
    <property type="nucleotide sequence ID" value="NZ_VDLV01000033.1"/>
</dbReference>
<dbReference type="InterPro" id="IPR052042">
    <property type="entry name" value="Tail_sheath_structural"/>
</dbReference>
<sequence>MSFFHGVTVTNVDTGARVIALPSSSIIGLVDTFVPAPAYSAQPNDLVMITNEREAVAAFGPDSAMTKACRAIYTRAKAVIVACGVAKLEDPAEQTSAIIGGVQANGKRTGLQALLDGKSRFNAQPRLLVTPKHSSTLAVGTALVALADKLRGLAILDGPNTTDEAVLAYAENFGAKRAFLVDPGVQYWDTTADTTVDAPGSAWVAGLFAWTDSEYGFWASPSNKEFVGITGTTRPIEFLDGDETCRANLLNNANITTIIRDDGFRLWGNRTLSSDPKWAFVTRVRTMDIVMDAILYGHKWAVDRSITATYIKDVTEGLQAFMRDLKAQGAIINFEVFADPELNTASQLEQGKVYWNIRFTDVPPAENPNFRVEVTNQWLTEVLDTAA</sequence>
<comment type="caution">
    <text evidence="4">The sequence shown here is derived from an EMBL/GenBank/DDBJ whole genome shotgun (WGS) entry which is preliminary data.</text>
</comment>
<protein>
    <submittedName>
        <fullName evidence="4">Phage tail sheath family protein</fullName>
    </submittedName>
</protein>
<reference evidence="4 5" key="1">
    <citation type="submission" date="2019-06" db="EMBL/GenBank/DDBJ databases">
        <title>Analysis of the biodiversity of Brassica napus bacterial endophytes for the selection of potential efficient biofertilizers for rapeseed crops.</title>
        <authorList>
            <person name="Jimenez-Gomez A."/>
            <person name="Saati-Santamaria Z."/>
            <person name="Menendez E."/>
            <person name="Rivas R."/>
            <person name="Mateos P.F."/>
            <person name="Velazquez E."/>
            <person name="Garcia-Fraile P."/>
        </authorList>
    </citation>
    <scope>NUCLEOTIDE SEQUENCE [LARGE SCALE GENOMIC DNA]</scope>
    <source>
        <strain evidence="4 5">CDVBN10</strain>
    </source>
</reference>
<feature type="domain" description="Tail sheath protein C-terminal" evidence="3">
    <location>
        <begin position="273"/>
        <end position="375"/>
    </location>
</feature>
<feature type="domain" description="Tail sheath protein subtilisin-like" evidence="2">
    <location>
        <begin position="106"/>
        <end position="272"/>
    </location>
</feature>
<dbReference type="Pfam" id="PF17482">
    <property type="entry name" value="Phage_sheath_1C"/>
    <property type="match status" value="1"/>
</dbReference>
<dbReference type="Pfam" id="PF04984">
    <property type="entry name" value="Phage_sheath_1"/>
    <property type="match status" value="1"/>
</dbReference>
<dbReference type="PANTHER" id="PTHR35861:SF1">
    <property type="entry name" value="PHAGE TAIL SHEATH PROTEIN"/>
    <property type="match status" value="1"/>
</dbReference>
<proteinExistence type="inferred from homology"/>
<dbReference type="Gene3D" id="3.40.50.11780">
    <property type="match status" value="1"/>
</dbReference>
<organism evidence="4 5">
    <name type="scientific">Pseudomonas brassicacearum subsp. neoaurantiaca</name>
    <dbReference type="NCBI Taxonomy" id="494916"/>
    <lineage>
        <taxon>Bacteria</taxon>
        <taxon>Pseudomonadati</taxon>
        <taxon>Pseudomonadota</taxon>
        <taxon>Gammaproteobacteria</taxon>
        <taxon>Pseudomonadales</taxon>
        <taxon>Pseudomonadaceae</taxon>
        <taxon>Pseudomonas</taxon>
    </lineage>
</organism>
<evidence type="ECO:0000313" key="5">
    <source>
        <dbReference type="Proteomes" id="UP000572407"/>
    </source>
</evidence>
<dbReference type="InterPro" id="IPR035089">
    <property type="entry name" value="Phage_sheath_subtilisin"/>
</dbReference>
<dbReference type="Proteomes" id="UP000572407">
    <property type="component" value="Unassembled WGS sequence"/>
</dbReference>
<gene>
    <name evidence="4" type="ORF">FHK92_18605</name>
</gene>
<dbReference type="EMBL" id="VDLV01000033">
    <property type="protein sequence ID" value="MBA1379793.1"/>
    <property type="molecule type" value="Genomic_DNA"/>
</dbReference>
<evidence type="ECO:0000259" key="2">
    <source>
        <dbReference type="Pfam" id="PF04984"/>
    </source>
</evidence>
<dbReference type="PANTHER" id="PTHR35861">
    <property type="match status" value="1"/>
</dbReference>
<evidence type="ECO:0000259" key="3">
    <source>
        <dbReference type="Pfam" id="PF17482"/>
    </source>
</evidence>
<dbReference type="AlphaFoldDB" id="A0A7V8UDY3"/>